<feature type="compositionally biased region" description="Low complexity" evidence="14">
    <location>
        <begin position="706"/>
        <end position="721"/>
    </location>
</feature>
<keyword evidence="6 13" id="KW-0812">Transmembrane</keyword>
<dbReference type="GO" id="GO:0006843">
    <property type="term" value="P:mitochondrial citrate transmembrane transport"/>
    <property type="evidence" value="ECO:0007669"/>
    <property type="project" value="TreeGrafter"/>
</dbReference>
<organism evidence="15 16">
    <name type="scientific">Mortierella hygrophila</name>
    <dbReference type="NCBI Taxonomy" id="979708"/>
    <lineage>
        <taxon>Eukaryota</taxon>
        <taxon>Fungi</taxon>
        <taxon>Fungi incertae sedis</taxon>
        <taxon>Mucoromycota</taxon>
        <taxon>Mortierellomycotina</taxon>
        <taxon>Mortierellomycetes</taxon>
        <taxon>Mortierellales</taxon>
        <taxon>Mortierellaceae</taxon>
        <taxon>Mortierella</taxon>
    </lineage>
</organism>
<dbReference type="SUPFAM" id="SSF56276">
    <property type="entry name" value="S-adenosylmethionine decarboxylase"/>
    <property type="match status" value="1"/>
</dbReference>
<dbReference type="PANTHER" id="PTHR45788:SF4">
    <property type="entry name" value="TRICARBOXYLATE TRANSPORT PROTEIN, MITOCHONDRIAL"/>
    <property type="match status" value="1"/>
</dbReference>
<evidence type="ECO:0000256" key="8">
    <source>
        <dbReference type="ARBA" id="ARBA00022989"/>
    </source>
</evidence>
<evidence type="ECO:0000256" key="10">
    <source>
        <dbReference type="ARBA" id="ARBA00023115"/>
    </source>
</evidence>
<dbReference type="Gene3D" id="3.60.90.10">
    <property type="entry name" value="S-adenosylmethionine decarboxylase"/>
    <property type="match status" value="1"/>
</dbReference>
<dbReference type="Proteomes" id="UP000723463">
    <property type="component" value="Unassembled WGS sequence"/>
</dbReference>
<dbReference type="SUPFAM" id="SSF103506">
    <property type="entry name" value="Mitochondrial carrier"/>
    <property type="match status" value="1"/>
</dbReference>
<comment type="caution">
    <text evidence="15">The sequence shown here is derived from an EMBL/GenBank/DDBJ whole genome shotgun (WGS) entry which is preliminary data.</text>
</comment>
<evidence type="ECO:0000256" key="7">
    <source>
        <dbReference type="ARBA" id="ARBA00022737"/>
    </source>
</evidence>
<evidence type="ECO:0000313" key="15">
    <source>
        <dbReference type="EMBL" id="KAF9542892.1"/>
    </source>
</evidence>
<evidence type="ECO:0000256" key="2">
    <source>
        <dbReference type="ARBA" id="ARBA00004911"/>
    </source>
</evidence>
<dbReference type="GO" id="GO:0004014">
    <property type="term" value="F:adenosylmethionine decarboxylase activity"/>
    <property type="evidence" value="ECO:0007669"/>
    <property type="project" value="InterPro"/>
</dbReference>
<comment type="subcellular location">
    <subcellularLocation>
        <location evidence="1">Mitochondrion membrane</location>
        <topology evidence="1">Multi-pass membrane protein</topology>
    </subcellularLocation>
</comment>
<dbReference type="InterPro" id="IPR048283">
    <property type="entry name" value="AdoMetDC-like"/>
</dbReference>
<dbReference type="GO" id="GO:0031966">
    <property type="term" value="C:mitochondrial membrane"/>
    <property type="evidence" value="ECO:0007669"/>
    <property type="project" value="UniProtKB-SubCell"/>
</dbReference>
<evidence type="ECO:0000256" key="4">
    <source>
        <dbReference type="ARBA" id="ARBA00008466"/>
    </source>
</evidence>
<dbReference type="FunFam" id="1.50.40.10:FF:000007">
    <property type="entry name" value="Mitochondrial tricarboxylate transport protein-like"/>
    <property type="match status" value="1"/>
</dbReference>
<keyword evidence="10" id="KW-0620">Polyamine biosynthesis</keyword>
<keyword evidence="9" id="KW-0745">Spermidine biosynthesis</keyword>
<reference evidence="15" key="1">
    <citation type="journal article" date="2020" name="Fungal Divers.">
        <title>Resolving the Mortierellaceae phylogeny through synthesis of multi-gene phylogenetics and phylogenomics.</title>
        <authorList>
            <person name="Vandepol N."/>
            <person name="Liber J."/>
            <person name="Desiro A."/>
            <person name="Na H."/>
            <person name="Kennedy M."/>
            <person name="Barry K."/>
            <person name="Grigoriev I.V."/>
            <person name="Miller A.N."/>
            <person name="O'Donnell K."/>
            <person name="Stajich J.E."/>
            <person name="Bonito G."/>
        </authorList>
    </citation>
    <scope>NUCLEOTIDE SEQUENCE</scope>
    <source>
        <strain evidence="15">NRRL 2591</strain>
    </source>
</reference>
<evidence type="ECO:0008006" key="17">
    <source>
        <dbReference type="Google" id="ProtNLM"/>
    </source>
</evidence>
<comment type="pathway">
    <text evidence="2">Amine and polyamine biosynthesis; S-adenosylmethioninamine biosynthesis; S-adenosylmethioninamine from S-adenosyl-L-methionine: step 1/1.</text>
</comment>
<dbReference type="Pfam" id="PF01536">
    <property type="entry name" value="SAM_decarbox"/>
    <property type="match status" value="2"/>
</dbReference>
<proteinExistence type="inferred from homology"/>
<dbReference type="Pfam" id="PF00153">
    <property type="entry name" value="Mito_carr"/>
    <property type="match status" value="3"/>
</dbReference>
<dbReference type="PROSITE" id="PS50920">
    <property type="entry name" value="SOLCAR"/>
    <property type="match status" value="3"/>
</dbReference>
<dbReference type="Gene3D" id="1.50.40.10">
    <property type="entry name" value="Mitochondrial carrier domain"/>
    <property type="match status" value="1"/>
</dbReference>
<evidence type="ECO:0000313" key="16">
    <source>
        <dbReference type="Proteomes" id="UP000723463"/>
    </source>
</evidence>
<keyword evidence="7" id="KW-0677">Repeat</keyword>
<protein>
    <recommendedName>
        <fullName evidence="17">Adenosylmethionine decarboxylase</fullName>
    </recommendedName>
</protein>
<dbReference type="PROSITE" id="PS01336">
    <property type="entry name" value="ADOMETDC"/>
    <property type="match status" value="1"/>
</dbReference>
<gene>
    <name evidence="15" type="ORF">EC957_001483</name>
</gene>
<dbReference type="EMBL" id="JAAAXW010000127">
    <property type="protein sequence ID" value="KAF9542892.1"/>
    <property type="molecule type" value="Genomic_DNA"/>
</dbReference>
<keyword evidence="11" id="KW-0496">Mitochondrion</keyword>
<keyword evidence="8" id="KW-1133">Transmembrane helix</keyword>
<sequence length="936" mass="102642">MAAVKRKDPALYTLTAGSIAGAIEAMITYPTEFVKTQLQLQDGTKGAARKGVPAPKGPIDILVTTVRTQGVSAVYRGLSAMVIGNTAKAGVRFFAFDQFKDLLKDSEGKTTGARSVLAGLGAGMTEALLVVTPSETIKTKLIHDGNLAKPQYKGLVHGVQSIVKAEGLGGIYRGVVPVMARQGANSAVRFGVYSTLNDLVKSKLEPGSKMPATYTFGIGAIAGIITVYTTMPLDVVKTKMQGLNARQLYSGVFDCGWKVFKNEGVLSFWSGATPRLARLSMSGGIVFSIYESTMTVLRRIDDDSSPIHQKSTRAESEKSSMANFTLVLLVYAYGSNTAVAHLQEFAHHFVRNQEHVRRRRRASVHPPPEASIKPPVNTPDALFFNYSIITITNASTTTSMVVPITVPVPPATAANIHDLKAALAASTPSVHDGGEMSDNDDIAPSTAAVHIPWSSDSFLDTSDDQPMEPGSFEGPEKLLEIHFAPNMQDVQHIRAPLNGNTPFTNAEGEEERYGLRIIPKAVWEEMLDIVKCKVLHSIHHPTVDAYVLSESSFFVFPHKLILKTCGTTTLLMALPKILEFAQDWCGLLHSPSSDAEMKEEEEQQQQQPYRVFYSRKKFLFPEKQVHVHREWKDEVEFLDRHFNNGSAYTIGKVNGDHWCLYVTAPFLGYPCNSNKEVKGNETAMENFQEEDDTTQGGLFGLPPTRPLSRASSSRSSSASTIDESESDDTPTTTQEADNEDYDQTIEILMTDLDPKAMKKFYHHADKNQPSGSEGGQMVDQQTGLATLFPEAEIDPFLFTPCGYSANALLKQSSASGAGAGKYFTIHVTPEPVCSYASFETNIPVRLSSSKTRRSAKGAAPETVQELVQRVVDIFQPGNLTVTIFTSAKFNASQHQIEKRQFKMLHSLRPIPGFRRTDRILYGLDGYDVIYGHYLAV</sequence>
<evidence type="ECO:0000256" key="14">
    <source>
        <dbReference type="SAM" id="MobiDB-lite"/>
    </source>
</evidence>
<dbReference type="InterPro" id="IPR023395">
    <property type="entry name" value="MCP_dom_sf"/>
</dbReference>
<dbReference type="PANTHER" id="PTHR45788">
    <property type="entry name" value="SUCCINATE/FUMARATE MITOCHONDRIAL TRANSPORTER-RELATED"/>
    <property type="match status" value="1"/>
</dbReference>
<evidence type="ECO:0000256" key="3">
    <source>
        <dbReference type="ARBA" id="ARBA00006375"/>
    </source>
</evidence>
<dbReference type="InterPro" id="IPR018108">
    <property type="entry name" value="MCP_transmembrane"/>
</dbReference>
<evidence type="ECO:0000256" key="9">
    <source>
        <dbReference type="ARBA" id="ARBA00023066"/>
    </source>
</evidence>
<dbReference type="InterPro" id="IPR016067">
    <property type="entry name" value="S-AdoMet_deCO2ase_core"/>
</dbReference>
<dbReference type="GO" id="GO:0008295">
    <property type="term" value="P:spermidine biosynthetic process"/>
    <property type="evidence" value="ECO:0007669"/>
    <property type="project" value="UniProtKB-KW"/>
</dbReference>
<keyword evidence="12 13" id="KW-0472">Membrane</keyword>
<dbReference type="GO" id="GO:0071913">
    <property type="term" value="F:citrate secondary active transmembrane transporter activity"/>
    <property type="evidence" value="ECO:0007669"/>
    <property type="project" value="TreeGrafter"/>
</dbReference>
<keyword evidence="16" id="KW-1185">Reference proteome</keyword>
<name>A0A9P6F4Q7_9FUNG</name>
<keyword evidence="5" id="KW-0813">Transport</keyword>
<evidence type="ECO:0000256" key="13">
    <source>
        <dbReference type="PROSITE-ProRule" id="PRU00282"/>
    </source>
</evidence>
<feature type="region of interest" description="Disordered" evidence="14">
    <location>
        <begin position="689"/>
        <end position="741"/>
    </location>
</feature>
<evidence type="ECO:0000256" key="12">
    <source>
        <dbReference type="ARBA" id="ARBA00023136"/>
    </source>
</evidence>
<evidence type="ECO:0000256" key="11">
    <source>
        <dbReference type="ARBA" id="ARBA00023128"/>
    </source>
</evidence>
<dbReference type="InterPro" id="IPR018166">
    <property type="entry name" value="S-AdoMet_deCO2ase_CS"/>
</dbReference>
<comment type="similarity">
    <text evidence="4">Belongs to the eukaryotic AdoMetDC family.</text>
</comment>
<dbReference type="AlphaFoldDB" id="A0A9P6F4Q7"/>
<dbReference type="InterPro" id="IPR049563">
    <property type="entry name" value="TXTP-like"/>
</dbReference>
<feature type="repeat" description="Solcar" evidence="13">
    <location>
        <begin position="113"/>
        <end position="199"/>
    </location>
</feature>
<feature type="repeat" description="Solcar" evidence="13">
    <location>
        <begin position="210"/>
        <end position="296"/>
    </location>
</feature>
<accession>A0A9P6F4Q7</accession>
<evidence type="ECO:0000256" key="1">
    <source>
        <dbReference type="ARBA" id="ARBA00004225"/>
    </source>
</evidence>
<feature type="repeat" description="Solcar" evidence="13">
    <location>
        <begin position="8"/>
        <end position="102"/>
    </location>
</feature>
<evidence type="ECO:0000256" key="6">
    <source>
        <dbReference type="ARBA" id="ARBA00022692"/>
    </source>
</evidence>
<evidence type="ECO:0000256" key="5">
    <source>
        <dbReference type="ARBA" id="ARBA00022448"/>
    </source>
</evidence>
<comment type="similarity">
    <text evidence="3">Belongs to the mitochondrial carrier (TC 2.A.29) family.</text>
</comment>